<evidence type="ECO:0000256" key="1">
    <source>
        <dbReference type="SAM" id="MobiDB-lite"/>
    </source>
</evidence>
<feature type="region of interest" description="Disordered" evidence="1">
    <location>
        <begin position="80"/>
        <end position="102"/>
    </location>
</feature>
<feature type="transmembrane region" description="Helical" evidence="2">
    <location>
        <begin position="252"/>
        <end position="276"/>
    </location>
</feature>
<accession>A0AAD6ZP94</accession>
<reference evidence="3" key="1">
    <citation type="submission" date="2023-03" db="EMBL/GenBank/DDBJ databases">
        <title>Massive genome expansion in bonnet fungi (Mycena s.s.) driven by repeated elements and novel gene families across ecological guilds.</title>
        <authorList>
            <consortium name="Lawrence Berkeley National Laboratory"/>
            <person name="Harder C.B."/>
            <person name="Miyauchi S."/>
            <person name="Viragh M."/>
            <person name="Kuo A."/>
            <person name="Thoen E."/>
            <person name="Andreopoulos B."/>
            <person name="Lu D."/>
            <person name="Skrede I."/>
            <person name="Drula E."/>
            <person name="Henrissat B."/>
            <person name="Morin E."/>
            <person name="Kohler A."/>
            <person name="Barry K."/>
            <person name="LaButti K."/>
            <person name="Morin E."/>
            <person name="Salamov A."/>
            <person name="Lipzen A."/>
            <person name="Mereny Z."/>
            <person name="Hegedus B."/>
            <person name="Baldrian P."/>
            <person name="Stursova M."/>
            <person name="Weitz H."/>
            <person name="Taylor A."/>
            <person name="Grigoriev I.V."/>
            <person name="Nagy L.G."/>
            <person name="Martin F."/>
            <person name="Kauserud H."/>
        </authorList>
    </citation>
    <scope>NUCLEOTIDE SEQUENCE</scope>
    <source>
        <strain evidence="3">CBHHK002</strain>
    </source>
</reference>
<dbReference type="EMBL" id="JARIHO010000036">
    <property type="protein sequence ID" value="KAJ7331030.1"/>
    <property type="molecule type" value="Genomic_DNA"/>
</dbReference>
<keyword evidence="2" id="KW-0812">Transmembrane</keyword>
<dbReference type="AlphaFoldDB" id="A0AAD6ZP94"/>
<keyword evidence="4" id="KW-1185">Reference proteome</keyword>
<sequence length="828" mass="92013">MCMSWGMGIKTACKDRVRSNNGQWHEREDRRERKRERERERKQVQEIICPPKMRKRWKDAAAPPSPADRKRMYLNRLGWTRARTKPVPQPRAPRPPRPHTGSSTFISWISSLLRSGFASPSRRYRTALSRRGVFAASASGFGNVGLIDVDLELVLAVYRRSEGSKGLGRWHKEHWELVHNRFDETIAGGERKFDPSAQPLRSLLLPATTMSALYPTGLAALPATLPPSPTPKFTESLQPPLVDPTSRRPLTLAMFGLGLALKPGLGLGFSGLWLEVCQARAQARRQGLAWLGLGLSPGLMAIFFGPHEGAQPRTYPSGERFSRKTVGNTSGKFICQSQGLKPWLWLYQPQAKAQAPHQALNLAWLGLQSQGFGFRASGLQAKPSTSLIDTLKSVFGFWLSSRKCVYTFHPLVMPGVFSTTLRLGYLGGSNFVKTRIPPPSYLLWFANCNLQPEVFTSNKLFQLGLLFCLTGSDLEIPNIRHPSTKRPSAFSPASSEGPGPTSDPADLDDGTGRSSSPSEGHTNNPCKRPAEDLAQCVERTAWNLCLKLESTEALKTYSELPAAEQSIWLAGRISLHDEILGTLQPPEAIYHIPGDLECTIDQYHFLVMIDLNASMYVKKGKASPISRLTGHLLRIPNCGLTPALTYDKSKMNVIEGRMRYKFTHSRNLIKDLVNLDRRRFFFTADVGQIVKSVGDPDTEDESGQPMDIITLCQRVIDLGSSKLTTDIKVSVEMCGRFAFLALAMPSEKKDGGVRKTDFWGSVDKNLEELRESKNRDKVRISTCQHIQCTPQQISSRISGGCHHEFSWGCATSHHGSAFGSKQAETFDA</sequence>
<dbReference type="Proteomes" id="UP001218218">
    <property type="component" value="Unassembled WGS sequence"/>
</dbReference>
<organism evidence="3 4">
    <name type="scientific">Mycena albidolilacea</name>
    <dbReference type="NCBI Taxonomy" id="1033008"/>
    <lineage>
        <taxon>Eukaryota</taxon>
        <taxon>Fungi</taxon>
        <taxon>Dikarya</taxon>
        <taxon>Basidiomycota</taxon>
        <taxon>Agaricomycotina</taxon>
        <taxon>Agaricomycetes</taxon>
        <taxon>Agaricomycetidae</taxon>
        <taxon>Agaricales</taxon>
        <taxon>Marasmiineae</taxon>
        <taxon>Mycenaceae</taxon>
        <taxon>Mycena</taxon>
    </lineage>
</organism>
<feature type="compositionally biased region" description="Polar residues" evidence="1">
    <location>
        <begin position="512"/>
        <end position="525"/>
    </location>
</feature>
<evidence type="ECO:0000313" key="3">
    <source>
        <dbReference type="EMBL" id="KAJ7331030.1"/>
    </source>
</evidence>
<proteinExistence type="predicted"/>
<feature type="compositionally biased region" description="Basic and acidic residues" evidence="1">
    <location>
        <begin position="17"/>
        <end position="44"/>
    </location>
</feature>
<gene>
    <name evidence="3" type="ORF">DFH08DRAFT_815110</name>
</gene>
<protein>
    <submittedName>
        <fullName evidence="3">Uncharacterized protein</fullName>
    </submittedName>
</protein>
<feature type="region of interest" description="Disordered" evidence="1">
    <location>
        <begin position="480"/>
        <end position="527"/>
    </location>
</feature>
<feature type="region of interest" description="Disordered" evidence="1">
    <location>
        <begin position="17"/>
        <end position="67"/>
    </location>
</feature>
<keyword evidence="2" id="KW-1133">Transmembrane helix</keyword>
<keyword evidence="2" id="KW-0472">Membrane</keyword>
<evidence type="ECO:0000256" key="2">
    <source>
        <dbReference type="SAM" id="Phobius"/>
    </source>
</evidence>
<feature type="transmembrane region" description="Helical" evidence="2">
    <location>
        <begin position="288"/>
        <end position="306"/>
    </location>
</feature>
<evidence type="ECO:0000313" key="4">
    <source>
        <dbReference type="Proteomes" id="UP001218218"/>
    </source>
</evidence>
<name>A0AAD6ZP94_9AGAR</name>
<comment type="caution">
    <text evidence="3">The sequence shown here is derived from an EMBL/GenBank/DDBJ whole genome shotgun (WGS) entry which is preliminary data.</text>
</comment>